<feature type="domain" description="DUF1308" evidence="2">
    <location>
        <begin position="262"/>
        <end position="352"/>
    </location>
</feature>
<dbReference type="PANTHER" id="PTHR13379">
    <property type="entry name" value="UNCHARACTERIZED DUF1308"/>
    <property type="match status" value="1"/>
</dbReference>
<proteinExistence type="predicted"/>
<comment type="caution">
    <text evidence="3">The sequence shown here is derived from an EMBL/GenBank/DDBJ whole genome shotgun (WGS) entry which is preliminary data.</text>
</comment>
<dbReference type="PANTHER" id="PTHR13379:SF0">
    <property type="entry name" value="UPF0415 PROTEIN C7ORF25"/>
    <property type="match status" value="1"/>
</dbReference>
<organism evidence="3 4">
    <name type="scientific">Aureobasidium uvarum</name>
    <dbReference type="NCBI Taxonomy" id="2773716"/>
    <lineage>
        <taxon>Eukaryota</taxon>
        <taxon>Fungi</taxon>
        <taxon>Dikarya</taxon>
        <taxon>Ascomycota</taxon>
        <taxon>Pezizomycotina</taxon>
        <taxon>Dothideomycetes</taxon>
        <taxon>Dothideomycetidae</taxon>
        <taxon>Dothideales</taxon>
        <taxon>Saccotheciaceae</taxon>
        <taxon>Aureobasidium</taxon>
    </lineage>
</organism>
<evidence type="ECO:0000313" key="4">
    <source>
        <dbReference type="Proteomes" id="UP000745764"/>
    </source>
</evidence>
<name>A0A9N8PPW5_9PEZI</name>
<dbReference type="InterPro" id="IPR010733">
    <property type="entry name" value="DUF1308"/>
</dbReference>
<dbReference type="AlphaFoldDB" id="A0A9N8PPW5"/>
<dbReference type="Pfam" id="PF07000">
    <property type="entry name" value="DUF1308"/>
    <property type="match status" value="1"/>
</dbReference>
<dbReference type="EMBL" id="CAINUL010000001">
    <property type="protein sequence ID" value="CAD0106291.1"/>
    <property type="molecule type" value="Genomic_DNA"/>
</dbReference>
<sequence>MTEVYTNGHSQAPATASDLLSRCQTLLSELEMFKEYLKSRKQDHQVEIAHFRNTVKSELRTLQRLASASSDDENTNQHTVNSSNLPFLESVWRVVKNNNGLQAMQKRFYWQLKGQKRGQKKQNSALVDVVAGDGLEWFKVSLLTNNRLLFDKAKLGWEDASSSDEEEDEDGQNDKVAPPEDNEDDVPLIKMTKDLVRAAKEVRIRTRSPRITLVLPKLKEGEVAEIDKILDQLRALAYPSVPFESVMPHLLTDPFATFTSSLNIDCTILLALVSDFSHCSVTTEPWFHRALKRQVEIEDEENLLPNLLYPALANRVLLCTDEAARRMREIVDTIGTAGEKERTKLFMGDTELSAAQLREELEKQSRFEVPASLRLPIVTQVPEEEPTTLPPSAKAVKEQLTSINQSVFLHGWARGITTVTSNRTVVKQIENILAKEASDEKEWPLIWLCPTARSLVGKEKGRKD</sequence>
<reference evidence="3" key="1">
    <citation type="submission" date="2020-06" db="EMBL/GenBank/DDBJ databases">
        <authorList>
            <person name="Onetto C."/>
        </authorList>
    </citation>
    <scope>NUCLEOTIDE SEQUENCE</scope>
</reference>
<accession>A0A9N8PPW5</accession>
<evidence type="ECO:0000259" key="2">
    <source>
        <dbReference type="Pfam" id="PF07000"/>
    </source>
</evidence>
<dbReference type="Proteomes" id="UP000745764">
    <property type="component" value="Unassembled WGS sequence"/>
</dbReference>
<evidence type="ECO:0000313" key="3">
    <source>
        <dbReference type="EMBL" id="CAD0106291.1"/>
    </source>
</evidence>
<feature type="region of interest" description="Disordered" evidence="1">
    <location>
        <begin position="160"/>
        <end position="185"/>
    </location>
</feature>
<protein>
    <recommendedName>
        <fullName evidence="2">DUF1308 domain-containing protein</fullName>
    </recommendedName>
</protein>
<gene>
    <name evidence="3" type="ORF">AWRI4620_LOCUS546</name>
</gene>
<evidence type="ECO:0000256" key="1">
    <source>
        <dbReference type="SAM" id="MobiDB-lite"/>
    </source>
</evidence>
<keyword evidence="4" id="KW-1185">Reference proteome</keyword>
<dbReference type="OrthoDB" id="441890at2759"/>
<feature type="compositionally biased region" description="Acidic residues" evidence="1">
    <location>
        <begin position="161"/>
        <end position="171"/>
    </location>
</feature>